<dbReference type="RefSeq" id="XP_067921425.1">
    <property type="nucleotide sequence ID" value="XM_068066601.1"/>
</dbReference>
<proteinExistence type="inferred from homology"/>
<accession>A0A2C6KRR0</accession>
<dbReference type="InterPro" id="IPR037185">
    <property type="entry name" value="EmrE-like"/>
</dbReference>
<feature type="region of interest" description="Disordered" evidence="7">
    <location>
        <begin position="329"/>
        <end position="377"/>
    </location>
</feature>
<dbReference type="PANTHER" id="PTHR31326">
    <property type="entry name" value="PROTEIN CLT2, CHLOROPLASTIC"/>
    <property type="match status" value="1"/>
</dbReference>
<evidence type="ECO:0000256" key="5">
    <source>
        <dbReference type="ARBA" id="ARBA00022989"/>
    </source>
</evidence>
<name>A0A2C6KRR0_9APIC</name>
<feature type="region of interest" description="Disordered" evidence="7">
    <location>
        <begin position="793"/>
        <end position="836"/>
    </location>
</feature>
<keyword evidence="5 8" id="KW-1133">Transmembrane helix</keyword>
<protein>
    <submittedName>
        <fullName evidence="9">Transmembrane protein</fullName>
    </submittedName>
</protein>
<keyword evidence="3" id="KW-0813">Transport</keyword>
<keyword evidence="10" id="KW-1185">Reference proteome</keyword>
<evidence type="ECO:0000256" key="6">
    <source>
        <dbReference type="ARBA" id="ARBA00023136"/>
    </source>
</evidence>
<dbReference type="InterPro" id="IPR013936">
    <property type="entry name" value="CRT-like"/>
</dbReference>
<dbReference type="EMBL" id="MIGC01003258">
    <property type="protein sequence ID" value="PHJ19729.1"/>
    <property type="molecule type" value="Genomic_DNA"/>
</dbReference>
<reference evidence="9 10" key="1">
    <citation type="journal article" date="2017" name="Int. J. Parasitol.">
        <title>The genome of the protozoan parasite Cystoisospora suis and a reverse vaccinology approach to identify vaccine candidates.</title>
        <authorList>
            <person name="Palmieri N."/>
            <person name="Shrestha A."/>
            <person name="Ruttkowski B."/>
            <person name="Beck T."/>
            <person name="Vogl C."/>
            <person name="Tomley F."/>
            <person name="Blake D.P."/>
            <person name="Joachim A."/>
        </authorList>
    </citation>
    <scope>NUCLEOTIDE SEQUENCE [LARGE SCALE GENOMIC DNA]</scope>
    <source>
        <strain evidence="9 10">Wien I</strain>
    </source>
</reference>
<feature type="compositionally biased region" description="Basic and acidic residues" evidence="7">
    <location>
        <begin position="578"/>
        <end position="589"/>
    </location>
</feature>
<evidence type="ECO:0000256" key="7">
    <source>
        <dbReference type="SAM" id="MobiDB-lite"/>
    </source>
</evidence>
<evidence type="ECO:0000313" key="9">
    <source>
        <dbReference type="EMBL" id="PHJ19729.1"/>
    </source>
</evidence>
<feature type="transmembrane region" description="Helical" evidence="8">
    <location>
        <begin position="1188"/>
        <end position="1208"/>
    </location>
</feature>
<evidence type="ECO:0000256" key="3">
    <source>
        <dbReference type="ARBA" id="ARBA00022448"/>
    </source>
</evidence>
<feature type="transmembrane region" description="Helical" evidence="8">
    <location>
        <begin position="88"/>
        <end position="110"/>
    </location>
</feature>
<evidence type="ECO:0000256" key="8">
    <source>
        <dbReference type="SAM" id="Phobius"/>
    </source>
</evidence>
<comment type="caution">
    <text evidence="9">The sequence shown here is derived from an EMBL/GenBank/DDBJ whole genome shotgun (WGS) entry which is preliminary data.</text>
</comment>
<dbReference type="GeneID" id="94429812"/>
<feature type="region of interest" description="Disordered" evidence="7">
    <location>
        <begin position="1014"/>
        <end position="1033"/>
    </location>
</feature>
<evidence type="ECO:0000256" key="2">
    <source>
        <dbReference type="ARBA" id="ARBA00006690"/>
    </source>
</evidence>
<feature type="transmembrane region" description="Helical" evidence="8">
    <location>
        <begin position="231"/>
        <end position="252"/>
    </location>
</feature>
<dbReference type="AlphaFoldDB" id="A0A2C6KRR0"/>
<feature type="region of interest" description="Disordered" evidence="7">
    <location>
        <begin position="25"/>
        <end position="51"/>
    </location>
</feature>
<feature type="region of interest" description="Disordered" evidence="7">
    <location>
        <begin position="457"/>
        <end position="538"/>
    </location>
</feature>
<dbReference type="Pfam" id="PF08627">
    <property type="entry name" value="CRT-like"/>
    <property type="match status" value="1"/>
</dbReference>
<feature type="compositionally biased region" description="Polar residues" evidence="7">
    <location>
        <begin position="480"/>
        <end position="494"/>
    </location>
</feature>
<keyword evidence="6 8" id="KW-0472">Membrane</keyword>
<feature type="region of interest" description="Disordered" evidence="7">
    <location>
        <begin position="578"/>
        <end position="626"/>
    </location>
</feature>
<feature type="compositionally biased region" description="Low complexity" evidence="7">
    <location>
        <begin position="146"/>
        <end position="158"/>
    </location>
</feature>
<feature type="compositionally biased region" description="Basic and acidic residues" evidence="7">
    <location>
        <begin position="526"/>
        <end position="538"/>
    </location>
</feature>
<feature type="transmembrane region" description="Helical" evidence="8">
    <location>
        <begin position="259"/>
        <end position="279"/>
    </location>
</feature>
<feature type="transmembrane region" description="Helical" evidence="8">
    <location>
        <begin position="855"/>
        <end position="875"/>
    </location>
</feature>
<feature type="compositionally biased region" description="Basic and acidic residues" evidence="7">
    <location>
        <begin position="335"/>
        <end position="368"/>
    </location>
</feature>
<comment type="similarity">
    <text evidence="2">Belongs to the CRT-like transporter family.</text>
</comment>
<dbReference type="OrthoDB" id="333303at2759"/>
<dbReference type="VEuPathDB" id="ToxoDB:CSUI_006441"/>
<gene>
    <name evidence="9" type="ORF">CSUI_006441</name>
</gene>
<dbReference type="Proteomes" id="UP000221165">
    <property type="component" value="Unassembled WGS sequence"/>
</dbReference>
<dbReference type="GO" id="GO:0016020">
    <property type="term" value="C:membrane"/>
    <property type="evidence" value="ECO:0007669"/>
    <property type="project" value="UniProtKB-SubCell"/>
</dbReference>
<keyword evidence="4 8" id="KW-0812">Transmembrane</keyword>
<comment type="subcellular location">
    <subcellularLocation>
        <location evidence="1">Membrane</location>
        <topology evidence="1">Multi-pass membrane protein</topology>
    </subcellularLocation>
</comment>
<evidence type="ECO:0000313" key="10">
    <source>
        <dbReference type="Proteomes" id="UP000221165"/>
    </source>
</evidence>
<sequence>MAAFQRAPGPGQRSLGPAQAFSDSAVGGSGGGHTARPSRPTWSASLSPFSSSTPGWRTLAYAGVVITLGTLNQITGKIRSKPLGRFDYFVSLCNAFLYFFVYSVALVVSYRWKVIPRANLAFVWPSLFDSPVPSSRVSPYQQTTPSVVSSSSSSSSFSPGRPELNRQEEGSVPSSSPPVAWPTCLSSPLLAPTQTPRTPRNIGAWRYFVLTGFCDASGNILGFIAQPFVPGPLFSLATQAIVPFSCLCSMLLLKRRYSLGQIGALLLVTAGFFVAWYPVFVPDLHTTGRWFFFNGTSRLEGEHLWRGTKGASLDADAFLRLARTQPRNDGGIQERYTKGWEEEQGFRGTEDAERLPDGRVRPRQDSKQDPGGGIVRSEDSCVLQLQKQGRACSPSTIMSTRAFELLYEPSVQLPWPNSQCCSTAGVHRTPSVLPPSPSFIHLSASARRLSSVAAPASLSSGTEASVSLPVGQLTRDPAHTRSSSAVGGTQSWNGGASHRRDTREPQQEAQQEAEQPTERTIVGVGRKPDRTIVQKEKSWDIEFHSEKRPEAERGATQKQDYYGGAIYPRVIRKKIRKDGSVVKHAEQQQKRQGGQPGAVDTTQSQHVSRPSAKPRLPPFPAAAPRASSAMKEVLELERSNNNSFLLGALDGARAPDTETGNNAVDNIRRRGGAEVIGDDADCERRRTGQSVTRIGLAEPVEKVQKMLGSQRTRSAEQGAHLYVLNHLQGQSEEAIVRKSTQFWKAPVGSREGKLAVGVGSSMVERRFEPRPAHPQTVAVPFLRQERWLWTETGEGSTKKPMESRMAEGRTPDVSKEKHTSAIPTGGAPRPTEPMCDEVSRASAPRSECESEGVAVWLYMLLVALSTLPTALSFAIKEKLLRDFEKRHGCFSGAADGTPEDLLFVQSEDGNTQVVHAVGSATLVYTEEAEREDQLGGEDMEQEEDGGTFDEEFAGQDVRREFERTEHFGAAELPSVKKRNDRDDGSRCPAVRACRFPGRGEGEDIASVRQNYEMGSRAKNRGEPRLAPGRPGSSGALEILAEEAGLTDPGGGAQGFPSDSGELNRERLHVLVLCAHGSAFQLLWVLASIPLSLFVGQIGDESVGSYLSSGLRCFLGWTDDFPPPLCRHAPEAYGVYALVNLTFNLSLIGFVSIASSLLTFICMKATLPLSILLYAALPWPLLDPHDVQVTADTVIGLFIVLLGVVWFHAETERNRTVFFPSGNPTCCWPLSLSSLRSWLARVASSRRVSPQ</sequence>
<organism evidence="9 10">
    <name type="scientific">Cystoisospora suis</name>
    <dbReference type="NCBI Taxonomy" id="483139"/>
    <lineage>
        <taxon>Eukaryota</taxon>
        <taxon>Sar</taxon>
        <taxon>Alveolata</taxon>
        <taxon>Apicomplexa</taxon>
        <taxon>Conoidasida</taxon>
        <taxon>Coccidia</taxon>
        <taxon>Eucoccidiorida</taxon>
        <taxon>Eimeriorina</taxon>
        <taxon>Sarcocystidae</taxon>
        <taxon>Cystoisospora</taxon>
    </lineage>
</organism>
<feature type="region of interest" description="Disordered" evidence="7">
    <location>
        <begin position="139"/>
        <end position="179"/>
    </location>
</feature>
<evidence type="ECO:0000256" key="4">
    <source>
        <dbReference type="ARBA" id="ARBA00022692"/>
    </source>
</evidence>
<evidence type="ECO:0000256" key="1">
    <source>
        <dbReference type="ARBA" id="ARBA00004141"/>
    </source>
</evidence>
<feature type="transmembrane region" description="Helical" evidence="8">
    <location>
        <begin position="207"/>
        <end position="225"/>
    </location>
</feature>
<dbReference type="SUPFAM" id="SSF103481">
    <property type="entry name" value="Multidrug resistance efflux transporter EmrE"/>
    <property type="match status" value="1"/>
</dbReference>
<feature type="compositionally biased region" description="Basic and acidic residues" evidence="7">
    <location>
        <begin position="796"/>
        <end position="819"/>
    </location>
</feature>
<dbReference type="PANTHER" id="PTHR31326:SF1">
    <property type="entry name" value="PROTEIN CLT2, CHLOROPLASTIC"/>
    <property type="match status" value="1"/>
</dbReference>